<dbReference type="Proteomes" id="UP001153404">
    <property type="component" value="Unassembled WGS sequence"/>
</dbReference>
<protein>
    <submittedName>
        <fullName evidence="7">NAD-dependent epimerase/dehydratase family protein</fullName>
    </submittedName>
</protein>
<evidence type="ECO:0000313" key="8">
    <source>
        <dbReference type="Proteomes" id="UP001153404"/>
    </source>
</evidence>
<dbReference type="SUPFAM" id="SSF51735">
    <property type="entry name" value="NAD(P)-binding Rossmann-fold domains"/>
    <property type="match status" value="1"/>
</dbReference>
<dbReference type="GO" id="GO:0042732">
    <property type="term" value="P:D-xylose metabolic process"/>
    <property type="evidence" value="ECO:0007669"/>
    <property type="project" value="InterPro"/>
</dbReference>
<comment type="cofactor">
    <cofactor evidence="1">
        <name>NAD(+)</name>
        <dbReference type="ChEBI" id="CHEBI:57540"/>
    </cofactor>
</comment>
<evidence type="ECO:0000256" key="1">
    <source>
        <dbReference type="ARBA" id="ARBA00001911"/>
    </source>
</evidence>
<keyword evidence="2" id="KW-0210">Decarboxylase</keyword>
<keyword evidence="8" id="KW-1185">Reference proteome</keyword>
<keyword evidence="5" id="KW-0472">Membrane</keyword>
<dbReference type="EMBL" id="JAPDIA010000007">
    <property type="protein sequence ID" value="MDG0811183.1"/>
    <property type="molecule type" value="Genomic_DNA"/>
</dbReference>
<dbReference type="GO" id="GO:0005737">
    <property type="term" value="C:cytoplasm"/>
    <property type="evidence" value="ECO:0007669"/>
    <property type="project" value="TreeGrafter"/>
</dbReference>
<dbReference type="RefSeq" id="WP_277533669.1">
    <property type="nucleotide sequence ID" value="NZ_JAPDIA010000007.1"/>
</dbReference>
<sequence length="359" mass="39140">MNRLPEDDFASLLPYIPEPEAWRGTAWFITGGTGMLGSYVLRFLGWLNETRLDRTMSVTAVHRGELGPDHPNIGCLWDRPCIRFVRMDLRETRHLDLDGYDYVIHAASNAAPASYMDDPIGTINSNAAALQAMLEGCKGKARLQKFVFVSSGEIYGDPDAGHVPTGESYIGATDHLSPRSCYVESKRFGETLCAAYARVHRIPITVVRPVHIFGPGFRPRDGRAWADFIGKAADGRDIDIWSDGTARRGFCYLADALSQLFAVVQKGGAGGGVQHRQRRVRIDQGLRRHGRGLRGAARAGAYSQPSAGLYDRQPAHLVPGHSEGIGVVSPAEDAACRRHPQNDGLVPGAVCLPRSGKRG</sequence>
<evidence type="ECO:0000259" key="6">
    <source>
        <dbReference type="Pfam" id="PF01370"/>
    </source>
</evidence>
<dbReference type="GO" id="GO:0048040">
    <property type="term" value="F:UDP-glucuronate decarboxylase activity"/>
    <property type="evidence" value="ECO:0007669"/>
    <property type="project" value="TreeGrafter"/>
</dbReference>
<evidence type="ECO:0000313" key="7">
    <source>
        <dbReference type="EMBL" id="MDG0811183.1"/>
    </source>
</evidence>
<dbReference type="Gene3D" id="3.40.50.720">
    <property type="entry name" value="NAD(P)-binding Rossmann-like Domain"/>
    <property type="match status" value="1"/>
</dbReference>
<evidence type="ECO:0000256" key="4">
    <source>
        <dbReference type="ARBA" id="ARBA00023239"/>
    </source>
</evidence>
<dbReference type="InterPro" id="IPR036291">
    <property type="entry name" value="NAD(P)-bd_dom_sf"/>
</dbReference>
<name>A0A9X4QU92_9BACL</name>
<accession>A0A9X4QU92</accession>
<keyword evidence="3" id="KW-0520">NAD</keyword>
<evidence type="ECO:0000256" key="3">
    <source>
        <dbReference type="ARBA" id="ARBA00023027"/>
    </source>
</evidence>
<feature type="domain" description="NAD-dependent epimerase/dehydratase" evidence="6">
    <location>
        <begin position="28"/>
        <end position="267"/>
    </location>
</feature>
<evidence type="ECO:0000256" key="2">
    <source>
        <dbReference type="ARBA" id="ARBA00022793"/>
    </source>
</evidence>
<keyword evidence="5" id="KW-1133">Transmembrane helix</keyword>
<proteinExistence type="predicted"/>
<dbReference type="PANTHER" id="PTHR43078:SF6">
    <property type="entry name" value="UDP-GLUCURONIC ACID DECARBOXYLASE 1"/>
    <property type="match status" value="1"/>
</dbReference>
<evidence type="ECO:0000256" key="5">
    <source>
        <dbReference type="SAM" id="Phobius"/>
    </source>
</evidence>
<dbReference type="GO" id="GO:0070403">
    <property type="term" value="F:NAD+ binding"/>
    <property type="evidence" value="ECO:0007669"/>
    <property type="project" value="InterPro"/>
</dbReference>
<keyword evidence="5" id="KW-0812">Transmembrane</keyword>
<organism evidence="7 8">
    <name type="scientific">Cohnella rhizosphaerae</name>
    <dbReference type="NCBI Taxonomy" id="1457232"/>
    <lineage>
        <taxon>Bacteria</taxon>
        <taxon>Bacillati</taxon>
        <taxon>Bacillota</taxon>
        <taxon>Bacilli</taxon>
        <taxon>Bacillales</taxon>
        <taxon>Paenibacillaceae</taxon>
        <taxon>Cohnella</taxon>
    </lineage>
</organism>
<dbReference type="InterPro" id="IPR001509">
    <property type="entry name" value="Epimerase_deHydtase"/>
</dbReference>
<reference evidence="7" key="1">
    <citation type="submission" date="2022-10" db="EMBL/GenBank/DDBJ databases">
        <title>Comparative genomic analysis of Cohnella hashimotonis sp. nov., isolated from the International Space Station.</title>
        <authorList>
            <person name="Simpson A."/>
            <person name="Venkateswaran K."/>
        </authorList>
    </citation>
    <scope>NUCLEOTIDE SEQUENCE</scope>
    <source>
        <strain evidence="7">DSM 28161</strain>
    </source>
</reference>
<dbReference type="InterPro" id="IPR044516">
    <property type="entry name" value="UXS-like"/>
</dbReference>
<feature type="transmembrane region" description="Helical" evidence="5">
    <location>
        <begin position="26"/>
        <end position="47"/>
    </location>
</feature>
<gene>
    <name evidence="7" type="ORF">OMP40_18775</name>
</gene>
<dbReference type="Pfam" id="PF01370">
    <property type="entry name" value="Epimerase"/>
    <property type="match status" value="1"/>
</dbReference>
<comment type="caution">
    <text evidence="7">The sequence shown here is derived from an EMBL/GenBank/DDBJ whole genome shotgun (WGS) entry which is preliminary data.</text>
</comment>
<keyword evidence="4" id="KW-0456">Lyase</keyword>
<dbReference type="PANTHER" id="PTHR43078">
    <property type="entry name" value="UDP-GLUCURONIC ACID DECARBOXYLASE-RELATED"/>
    <property type="match status" value="1"/>
</dbReference>
<dbReference type="AlphaFoldDB" id="A0A9X4QU92"/>